<dbReference type="Pfam" id="PF02880">
    <property type="entry name" value="PGM_PMM_III"/>
    <property type="match status" value="1"/>
</dbReference>
<evidence type="ECO:0000256" key="8">
    <source>
        <dbReference type="RuleBase" id="RU004327"/>
    </source>
</evidence>
<dbReference type="FunFam" id="3.30.310.50:FF:000001">
    <property type="entry name" value="Phosphoglucosamine mutase"/>
    <property type="match status" value="1"/>
</dbReference>
<feature type="binding site" evidence="6">
    <location>
        <position position="248"/>
    </location>
    <ligand>
        <name>Mg(2+)</name>
        <dbReference type="ChEBI" id="CHEBI:18420"/>
    </ligand>
</feature>
<dbReference type="OrthoDB" id="9806956at2"/>
<dbReference type="InterPro" id="IPR016055">
    <property type="entry name" value="A-D-PHexomutase_a/b/a-I/II/III"/>
</dbReference>
<proteinExistence type="inferred from homology"/>
<sequence>MGDLFGTDGIRGMANQYPLDCETALTAGRAIAAFFENTATGGSNRFVIGQDTRISGNMLVSALAAGICSMGKDVYLAGVIPTPAVAFLAAARGFDAGIVISASHNPYYDNGIKLFRRDGYKLSDEAEAGIEALIRNPGPLLAESAAIRQVGTVHHLDDARGQYRRFVGGCLSDGISLAGMKLVVDGSNGAASDIAPVLFRELGASVKTMGCSPDGININDGCGSQHPEALAERVVKDGAALGLAFDGDADRLIAVDEKGTVLSGDQVMAICARDMKEKGQLANPVVVTTVMSNLGFGAALKKMGIDHIQARVGDRYVMQEMVAADAVLGGEDSGHMIFLNHHTTGDGMLAALKLVEAMQSSGRPLSELSTVMTVFPQRLINVDVRAKPEIGTIGPVMQVIETVENQLGEQGRVLVRYSGTQPQCRVMVEGPTEQETNALCRQIARVVEQELGNG</sequence>
<dbReference type="Gene3D" id="3.30.310.50">
    <property type="entry name" value="Alpha-D-phosphohexomutase, C-terminal domain"/>
    <property type="match status" value="1"/>
</dbReference>
<evidence type="ECO:0000256" key="4">
    <source>
        <dbReference type="ARBA" id="ARBA00022842"/>
    </source>
</evidence>
<feature type="active site" description="Phosphoserine intermediate" evidence="6">
    <location>
        <position position="103"/>
    </location>
</feature>
<dbReference type="FunFam" id="3.40.120.10:FF:000001">
    <property type="entry name" value="Phosphoglucosamine mutase"/>
    <property type="match status" value="1"/>
</dbReference>
<evidence type="ECO:0000259" key="12">
    <source>
        <dbReference type="Pfam" id="PF02880"/>
    </source>
</evidence>
<dbReference type="InterPro" id="IPR036900">
    <property type="entry name" value="A-D-PHexomutase_C_sf"/>
</dbReference>
<keyword evidence="4 6" id="KW-0460">Magnesium</keyword>
<comment type="catalytic activity">
    <reaction evidence="6 8">
        <text>alpha-D-glucosamine 1-phosphate = D-glucosamine 6-phosphate</text>
        <dbReference type="Rhea" id="RHEA:23424"/>
        <dbReference type="ChEBI" id="CHEBI:58516"/>
        <dbReference type="ChEBI" id="CHEBI:58725"/>
        <dbReference type="EC" id="5.4.2.10"/>
    </reaction>
</comment>
<feature type="binding site" description="via phosphate group" evidence="6">
    <location>
        <position position="103"/>
    </location>
    <ligand>
        <name>Mg(2+)</name>
        <dbReference type="ChEBI" id="CHEBI:18420"/>
    </ligand>
</feature>
<dbReference type="HAMAP" id="MF_01554_B">
    <property type="entry name" value="GlmM_B"/>
    <property type="match status" value="1"/>
</dbReference>
<dbReference type="Pfam" id="PF00408">
    <property type="entry name" value="PGM_PMM_IV"/>
    <property type="match status" value="1"/>
</dbReference>
<protein>
    <recommendedName>
        <fullName evidence="6 8">Phosphoglucosamine mutase</fullName>
        <ecNumber evidence="6 8">5.4.2.10</ecNumber>
    </recommendedName>
</protein>
<feature type="modified residue" description="Phosphoserine" evidence="6">
    <location>
        <position position="103"/>
    </location>
</feature>
<dbReference type="PROSITE" id="PS00710">
    <property type="entry name" value="PGM_PMM"/>
    <property type="match status" value="1"/>
</dbReference>
<dbReference type="InterPro" id="IPR005843">
    <property type="entry name" value="A-D-PHexomutase_C"/>
</dbReference>
<dbReference type="InterPro" id="IPR005844">
    <property type="entry name" value="A-D-PHexomutase_a/b/a-I"/>
</dbReference>
<evidence type="ECO:0000256" key="2">
    <source>
        <dbReference type="ARBA" id="ARBA00022553"/>
    </source>
</evidence>
<dbReference type="Pfam" id="PF02878">
    <property type="entry name" value="PGM_PMM_I"/>
    <property type="match status" value="1"/>
</dbReference>
<comment type="cofactor">
    <cofactor evidence="6">
        <name>Mg(2+)</name>
        <dbReference type="ChEBI" id="CHEBI:18420"/>
    </cofactor>
    <text evidence="6">Binds 1 Mg(2+) ion per subunit.</text>
</comment>
<feature type="domain" description="Alpha-D-phosphohexomutase alpha/beta/alpha" evidence="12">
    <location>
        <begin position="264"/>
        <end position="370"/>
    </location>
</feature>
<accession>A0A5K7YDH2</accession>
<dbReference type="FunFam" id="3.40.120.10:FF:000003">
    <property type="entry name" value="Phosphoglucosamine mutase"/>
    <property type="match status" value="1"/>
</dbReference>
<dbReference type="NCBIfam" id="TIGR01455">
    <property type="entry name" value="glmM"/>
    <property type="match status" value="1"/>
</dbReference>
<dbReference type="InterPro" id="IPR006352">
    <property type="entry name" value="GlmM_bact"/>
</dbReference>
<feature type="domain" description="Alpha-D-phosphohexomutase alpha/beta/alpha" evidence="10">
    <location>
        <begin position="4"/>
        <end position="136"/>
    </location>
</feature>
<reference evidence="13 14" key="1">
    <citation type="submission" date="2019-11" db="EMBL/GenBank/DDBJ databases">
        <title>Comparative genomics of hydrocarbon-degrading Desulfosarcina strains.</title>
        <authorList>
            <person name="Watanabe M."/>
            <person name="Kojima H."/>
            <person name="Fukui M."/>
        </authorList>
    </citation>
    <scope>NUCLEOTIDE SEQUENCE [LARGE SCALE GENOMIC DNA]</scope>
    <source>
        <strain evidence="13 14">PL12</strain>
    </source>
</reference>
<dbReference type="GO" id="GO:0005975">
    <property type="term" value="P:carbohydrate metabolic process"/>
    <property type="evidence" value="ECO:0007669"/>
    <property type="project" value="InterPro"/>
</dbReference>
<feature type="binding site" evidence="6">
    <location>
        <position position="250"/>
    </location>
    <ligand>
        <name>Mg(2+)</name>
        <dbReference type="ChEBI" id="CHEBI:18420"/>
    </ligand>
</feature>
<evidence type="ECO:0000259" key="10">
    <source>
        <dbReference type="Pfam" id="PF02878"/>
    </source>
</evidence>
<evidence type="ECO:0000259" key="9">
    <source>
        <dbReference type="Pfam" id="PF00408"/>
    </source>
</evidence>
<evidence type="ECO:0000256" key="3">
    <source>
        <dbReference type="ARBA" id="ARBA00022723"/>
    </source>
</evidence>
<dbReference type="InterPro" id="IPR016066">
    <property type="entry name" value="A-D-PHexomutase_CS"/>
</dbReference>
<keyword evidence="5 6" id="KW-0413">Isomerase</keyword>
<dbReference type="GO" id="GO:0005829">
    <property type="term" value="C:cytosol"/>
    <property type="evidence" value="ECO:0007669"/>
    <property type="project" value="TreeGrafter"/>
</dbReference>
<gene>
    <name evidence="6 13" type="primary">glmM</name>
    <name evidence="13" type="ORF">DSCA_09560</name>
</gene>
<dbReference type="InterPro" id="IPR005845">
    <property type="entry name" value="A-D-PHexomutase_a/b/a-II"/>
</dbReference>
<dbReference type="PRINTS" id="PR00509">
    <property type="entry name" value="PGMPMM"/>
</dbReference>
<comment type="PTM">
    <text evidence="6">Activated by phosphorylation.</text>
</comment>
<dbReference type="PANTHER" id="PTHR42946:SF1">
    <property type="entry name" value="PHOSPHOGLUCOMUTASE (ALPHA-D-GLUCOSE-1,6-BISPHOSPHATE-DEPENDENT)"/>
    <property type="match status" value="1"/>
</dbReference>
<organism evidence="13 14">
    <name type="scientific">Desulfosarcina alkanivorans</name>
    <dbReference type="NCBI Taxonomy" id="571177"/>
    <lineage>
        <taxon>Bacteria</taxon>
        <taxon>Pseudomonadati</taxon>
        <taxon>Thermodesulfobacteriota</taxon>
        <taxon>Desulfobacteria</taxon>
        <taxon>Desulfobacterales</taxon>
        <taxon>Desulfosarcinaceae</taxon>
        <taxon>Desulfosarcina</taxon>
    </lineage>
</organism>
<dbReference type="Proteomes" id="UP000427906">
    <property type="component" value="Chromosome"/>
</dbReference>
<dbReference type="GO" id="GO:0009252">
    <property type="term" value="P:peptidoglycan biosynthetic process"/>
    <property type="evidence" value="ECO:0007669"/>
    <property type="project" value="TreeGrafter"/>
</dbReference>
<dbReference type="InterPro" id="IPR005846">
    <property type="entry name" value="A-D-PHexomutase_a/b/a-III"/>
</dbReference>
<dbReference type="GO" id="GO:0004615">
    <property type="term" value="F:phosphomannomutase activity"/>
    <property type="evidence" value="ECO:0007669"/>
    <property type="project" value="TreeGrafter"/>
</dbReference>
<comment type="similarity">
    <text evidence="1 6 7">Belongs to the phosphohexose mutase family.</text>
</comment>
<evidence type="ECO:0000256" key="5">
    <source>
        <dbReference type="ARBA" id="ARBA00023235"/>
    </source>
</evidence>
<evidence type="ECO:0000313" key="14">
    <source>
        <dbReference type="Proteomes" id="UP000427906"/>
    </source>
</evidence>
<dbReference type="NCBIfam" id="NF008139">
    <property type="entry name" value="PRK10887.1"/>
    <property type="match status" value="1"/>
</dbReference>
<name>A0A5K7YDH2_9BACT</name>
<keyword evidence="2 6" id="KW-0597">Phosphoprotein</keyword>
<dbReference type="GO" id="GO:0006048">
    <property type="term" value="P:UDP-N-acetylglucosamine biosynthetic process"/>
    <property type="evidence" value="ECO:0007669"/>
    <property type="project" value="TreeGrafter"/>
</dbReference>
<dbReference type="Pfam" id="PF02879">
    <property type="entry name" value="PGM_PMM_II"/>
    <property type="match status" value="1"/>
</dbReference>
<dbReference type="EMBL" id="AP021874">
    <property type="protein sequence ID" value="BBO67026.1"/>
    <property type="molecule type" value="Genomic_DNA"/>
</dbReference>
<feature type="binding site" evidence="6">
    <location>
        <position position="246"/>
    </location>
    <ligand>
        <name>Mg(2+)</name>
        <dbReference type="ChEBI" id="CHEBI:18420"/>
    </ligand>
</feature>
<dbReference type="GO" id="GO:0008966">
    <property type="term" value="F:phosphoglucosamine mutase activity"/>
    <property type="evidence" value="ECO:0007669"/>
    <property type="project" value="UniProtKB-UniRule"/>
</dbReference>
<evidence type="ECO:0000256" key="6">
    <source>
        <dbReference type="HAMAP-Rule" id="MF_01554"/>
    </source>
</evidence>
<evidence type="ECO:0000256" key="1">
    <source>
        <dbReference type="ARBA" id="ARBA00010231"/>
    </source>
</evidence>
<keyword evidence="3 6" id="KW-0479">Metal-binding</keyword>
<evidence type="ECO:0000313" key="13">
    <source>
        <dbReference type="EMBL" id="BBO67026.1"/>
    </source>
</evidence>
<dbReference type="SUPFAM" id="SSF55957">
    <property type="entry name" value="Phosphoglucomutase, C-terminal domain"/>
    <property type="match status" value="1"/>
</dbReference>
<feature type="domain" description="Alpha-D-phosphohexomutase C-terminal" evidence="9">
    <location>
        <begin position="379"/>
        <end position="445"/>
    </location>
</feature>
<dbReference type="SUPFAM" id="SSF53738">
    <property type="entry name" value="Phosphoglucomutase, first 3 domains"/>
    <property type="match status" value="3"/>
</dbReference>
<dbReference type="CDD" id="cd05802">
    <property type="entry name" value="GlmM"/>
    <property type="match status" value="1"/>
</dbReference>
<dbReference type="PANTHER" id="PTHR42946">
    <property type="entry name" value="PHOSPHOHEXOSE MUTASE"/>
    <property type="match status" value="1"/>
</dbReference>
<dbReference type="Gene3D" id="3.40.120.10">
    <property type="entry name" value="Alpha-D-Glucose-1,6-Bisphosphate, subunit A, domain 3"/>
    <property type="match status" value="3"/>
</dbReference>
<dbReference type="RefSeq" id="WP_155315331.1">
    <property type="nucleotide sequence ID" value="NZ_AP021874.1"/>
</dbReference>
<comment type="function">
    <text evidence="6 8">Catalyzes the conversion of glucosamine-6-phosphate to glucosamine-1-phosphate.</text>
</comment>
<evidence type="ECO:0000259" key="11">
    <source>
        <dbReference type="Pfam" id="PF02879"/>
    </source>
</evidence>
<dbReference type="AlphaFoldDB" id="A0A5K7YDH2"/>
<dbReference type="GO" id="GO:0000287">
    <property type="term" value="F:magnesium ion binding"/>
    <property type="evidence" value="ECO:0007669"/>
    <property type="project" value="UniProtKB-UniRule"/>
</dbReference>
<keyword evidence="14" id="KW-1185">Reference proteome</keyword>
<dbReference type="EC" id="5.4.2.10" evidence="6 8"/>
<feature type="domain" description="Alpha-D-phosphohexomutase alpha/beta/alpha" evidence="11">
    <location>
        <begin position="175"/>
        <end position="259"/>
    </location>
</feature>
<dbReference type="KEGG" id="dalk:DSCA_09560"/>
<dbReference type="InterPro" id="IPR005841">
    <property type="entry name" value="Alpha-D-phosphohexomutase_SF"/>
</dbReference>
<evidence type="ECO:0000256" key="7">
    <source>
        <dbReference type="RuleBase" id="RU004326"/>
    </source>
</evidence>
<dbReference type="InterPro" id="IPR050060">
    <property type="entry name" value="Phosphoglucosamine_mutase"/>
</dbReference>